<dbReference type="Proteomes" id="UP000233080">
    <property type="component" value="Unassembled WGS sequence"/>
</dbReference>
<organism evidence="8 9">
    <name type="scientific">Colobus angolensis palliatus</name>
    <name type="common">Peters' Angolan colobus</name>
    <dbReference type="NCBI Taxonomy" id="336983"/>
    <lineage>
        <taxon>Eukaryota</taxon>
        <taxon>Metazoa</taxon>
        <taxon>Chordata</taxon>
        <taxon>Craniata</taxon>
        <taxon>Vertebrata</taxon>
        <taxon>Euteleostomi</taxon>
        <taxon>Mammalia</taxon>
        <taxon>Eutheria</taxon>
        <taxon>Euarchontoglires</taxon>
        <taxon>Primates</taxon>
        <taxon>Haplorrhini</taxon>
        <taxon>Catarrhini</taxon>
        <taxon>Cercopithecidae</taxon>
        <taxon>Colobinae</taxon>
        <taxon>Colobus</taxon>
    </lineage>
</organism>
<reference evidence="8" key="2">
    <citation type="submission" date="2025-09" db="UniProtKB">
        <authorList>
            <consortium name="Ensembl"/>
        </authorList>
    </citation>
    <scope>IDENTIFICATION</scope>
</reference>
<evidence type="ECO:0000256" key="3">
    <source>
        <dbReference type="ARBA" id="ARBA00023163"/>
    </source>
</evidence>
<keyword evidence="2" id="KW-0805">Transcription regulation</keyword>
<sequence>LYERTGRNELIARYIKLRTGKTRTRKQVSSHIQVLARRKAREIQAKLKGLSLLQGPPRRPLRPRHPRGRAAAWPAPSSGCWSSLPSWSSSRTRTRTTSTCSCTLASPAQATATPTSKPWTSAKSMTNSQRKRVDSRSSLNGDPPMPFFL</sequence>
<dbReference type="InterPro" id="IPR000818">
    <property type="entry name" value="TEA/ATTS_dom"/>
</dbReference>
<dbReference type="GO" id="GO:0035329">
    <property type="term" value="P:hippo signaling"/>
    <property type="evidence" value="ECO:0007669"/>
    <property type="project" value="TreeGrafter"/>
</dbReference>
<evidence type="ECO:0000256" key="6">
    <source>
        <dbReference type="SAM" id="MobiDB-lite"/>
    </source>
</evidence>
<feature type="compositionally biased region" description="Basic residues" evidence="6">
    <location>
        <begin position="59"/>
        <end position="68"/>
    </location>
</feature>
<keyword evidence="9" id="KW-1185">Reference proteome</keyword>
<comment type="subcellular location">
    <subcellularLocation>
        <location evidence="1">Nucleus</location>
    </subcellularLocation>
</comment>
<feature type="compositionally biased region" description="Polar residues" evidence="6">
    <location>
        <begin position="117"/>
        <end position="128"/>
    </location>
</feature>
<evidence type="ECO:0000313" key="9">
    <source>
        <dbReference type="Proteomes" id="UP000233080"/>
    </source>
</evidence>
<feature type="region of interest" description="Disordered" evidence="6">
    <location>
        <begin position="49"/>
        <end position="149"/>
    </location>
</feature>
<feature type="DNA-binding region" description="TEA" evidence="5">
    <location>
        <begin position="1"/>
        <end position="42"/>
    </location>
</feature>
<dbReference type="InterPro" id="IPR050937">
    <property type="entry name" value="TEC1_TEAD_TF"/>
</dbReference>
<evidence type="ECO:0000256" key="1">
    <source>
        <dbReference type="ARBA" id="ARBA00004123"/>
    </source>
</evidence>
<evidence type="ECO:0000256" key="5">
    <source>
        <dbReference type="PROSITE-ProRule" id="PRU00505"/>
    </source>
</evidence>
<dbReference type="PANTHER" id="PTHR11834:SF0">
    <property type="entry name" value="PROTEIN SCALLOPED"/>
    <property type="match status" value="1"/>
</dbReference>
<dbReference type="AlphaFoldDB" id="A0A2K5I473"/>
<dbReference type="Ensembl" id="ENSCANT00000034218.1">
    <property type="protein sequence ID" value="ENSCANP00000011322.1"/>
    <property type="gene ID" value="ENSCANG00000029046.1"/>
</dbReference>
<dbReference type="PANTHER" id="PTHR11834">
    <property type="entry name" value="TRANSCRIPTIONAL ENHANCER FACTOR TEF RELATED"/>
    <property type="match status" value="1"/>
</dbReference>
<evidence type="ECO:0000256" key="4">
    <source>
        <dbReference type="ARBA" id="ARBA00023242"/>
    </source>
</evidence>
<dbReference type="SMART" id="SM00426">
    <property type="entry name" value="TEA"/>
    <property type="match status" value="1"/>
</dbReference>
<evidence type="ECO:0000313" key="8">
    <source>
        <dbReference type="Ensembl" id="ENSCANP00000011322.1"/>
    </source>
</evidence>
<evidence type="ECO:0000259" key="7">
    <source>
        <dbReference type="PROSITE" id="PS51088"/>
    </source>
</evidence>
<dbReference type="GO" id="GO:0005667">
    <property type="term" value="C:transcription regulator complex"/>
    <property type="evidence" value="ECO:0007669"/>
    <property type="project" value="TreeGrafter"/>
</dbReference>
<dbReference type="GO" id="GO:0000981">
    <property type="term" value="F:DNA-binding transcription factor activity, RNA polymerase II-specific"/>
    <property type="evidence" value="ECO:0007669"/>
    <property type="project" value="TreeGrafter"/>
</dbReference>
<dbReference type="InterPro" id="IPR038096">
    <property type="entry name" value="TEA/ATTS_sf"/>
</dbReference>
<dbReference type="GO" id="GO:0048568">
    <property type="term" value="P:embryonic organ development"/>
    <property type="evidence" value="ECO:0007669"/>
    <property type="project" value="TreeGrafter"/>
</dbReference>
<dbReference type="Pfam" id="PF01285">
    <property type="entry name" value="TEA"/>
    <property type="match status" value="1"/>
</dbReference>
<keyword evidence="4" id="KW-0539">Nucleus</keyword>
<name>A0A2K5I473_COLAP</name>
<dbReference type="PROSITE" id="PS00554">
    <property type="entry name" value="TEA_1"/>
    <property type="match status" value="1"/>
</dbReference>
<dbReference type="GO" id="GO:0000978">
    <property type="term" value="F:RNA polymerase II cis-regulatory region sequence-specific DNA binding"/>
    <property type="evidence" value="ECO:0007669"/>
    <property type="project" value="TreeGrafter"/>
</dbReference>
<keyword evidence="3" id="KW-0804">Transcription</keyword>
<dbReference type="PROSITE" id="PS51088">
    <property type="entry name" value="TEA_2"/>
    <property type="match status" value="1"/>
</dbReference>
<proteinExistence type="predicted"/>
<evidence type="ECO:0000256" key="2">
    <source>
        <dbReference type="ARBA" id="ARBA00023015"/>
    </source>
</evidence>
<reference evidence="8" key="1">
    <citation type="submission" date="2025-08" db="UniProtKB">
        <authorList>
            <consortium name="Ensembl"/>
        </authorList>
    </citation>
    <scope>IDENTIFICATION</scope>
</reference>
<feature type="domain" description="TEA" evidence="7">
    <location>
        <begin position="1"/>
        <end position="42"/>
    </location>
</feature>
<protein>
    <recommendedName>
        <fullName evidence="7">TEA domain-containing protein</fullName>
    </recommendedName>
</protein>
<dbReference type="PRINTS" id="PR00065">
    <property type="entry name" value="TEADOMAIN"/>
</dbReference>
<accession>A0A2K5I473</accession>
<dbReference type="GO" id="GO:0005634">
    <property type="term" value="C:nucleus"/>
    <property type="evidence" value="ECO:0007669"/>
    <property type="project" value="UniProtKB-SubCell"/>
</dbReference>
<dbReference type="Gene3D" id="6.10.20.40">
    <property type="entry name" value="TEA/ATTS domain"/>
    <property type="match status" value="1"/>
</dbReference>
<feature type="compositionally biased region" description="Low complexity" evidence="6">
    <location>
        <begin position="69"/>
        <end position="116"/>
    </location>
</feature>